<evidence type="ECO:0000313" key="7">
    <source>
        <dbReference type="Proteomes" id="UP000034531"/>
    </source>
</evidence>
<dbReference type="Pfam" id="PF01025">
    <property type="entry name" value="GrpE"/>
    <property type="match status" value="1"/>
</dbReference>
<evidence type="ECO:0000256" key="5">
    <source>
        <dbReference type="RuleBase" id="RU004478"/>
    </source>
</evidence>
<dbReference type="Gene3D" id="2.30.22.10">
    <property type="entry name" value="Head domain of nucleotide exchange factor GrpE"/>
    <property type="match status" value="1"/>
</dbReference>
<evidence type="ECO:0000256" key="1">
    <source>
        <dbReference type="ARBA" id="ARBA00009054"/>
    </source>
</evidence>
<dbReference type="EMBL" id="LBYI01000025">
    <property type="protein sequence ID" value="KKR49495.1"/>
    <property type="molecule type" value="Genomic_DNA"/>
</dbReference>
<dbReference type="AlphaFoldDB" id="A0A0G0TR13"/>
<dbReference type="GO" id="GO:0005737">
    <property type="term" value="C:cytoplasm"/>
    <property type="evidence" value="ECO:0007669"/>
    <property type="project" value="UniProtKB-SubCell"/>
</dbReference>
<dbReference type="SUPFAM" id="SSF58014">
    <property type="entry name" value="Coiled-coil domain of nucleotide exchange factor GrpE"/>
    <property type="match status" value="1"/>
</dbReference>
<evidence type="ECO:0000256" key="3">
    <source>
        <dbReference type="HAMAP-Rule" id="MF_01151"/>
    </source>
</evidence>
<keyword evidence="3" id="KW-0963">Cytoplasm</keyword>
<dbReference type="HAMAP" id="MF_01151">
    <property type="entry name" value="GrpE"/>
    <property type="match status" value="1"/>
</dbReference>
<gene>
    <name evidence="3" type="primary">grpE</name>
    <name evidence="6" type="ORF">UT84_C0025G0003</name>
</gene>
<dbReference type="InterPro" id="IPR000740">
    <property type="entry name" value="GrpE"/>
</dbReference>
<dbReference type="GO" id="GO:0051087">
    <property type="term" value="F:protein-folding chaperone binding"/>
    <property type="evidence" value="ECO:0007669"/>
    <property type="project" value="InterPro"/>
</dbReference>
<dbReference type="Gene3D" id="3.90.20.20">
    <property type="match status" value="1"/>
</dbReference>
<accession>A0A0G0TR13</accession>
<organism evidence="6 7">
    <name type="scientific">Candidatus Curtissbacteria bacterium GW2011_GWA1_40_16</name>
    <dbReference type="NCBI Taxonomy" id="1618405"/>
    <lineage>
        <taxon>Bacteria</taxon>
        <taxon>Candidatus Curtissiibacteriota</taxon>
    </lineage>
</organism>
<dbReference type="CDD" id="cd00446">
    <property type="entry name" value="GrpE"/>
    <property type="match status" value="1"/>
</dbReference>
<evidence type="ECO:0000256" key="4">
    <source>
        <dbReference type="RuleBase" id="RU000639"/>
    </source>
</evidence>
<dbReference type="PRINTS" id="PR00773">
    <property type="entry name" value="GRPEPROTEIN"/>
</dbReference>
<evidence type="ECO:0000313" key="6">
    <source>
        <dbReference type="EMBL" id="KKR49495.1"/>
    </source>
</evidence>
<comment type="caution">
    <text evidence="6">The sequence shown here is derived from an EMBL/GenBank/DDBJ whole genome shotgun (WGS) entry which is preliminary data.</text>
</comment>
<reference evidence="6 7" key="1">
    <citation type="journal article" date="2015" name="Nature">
        <title>rRNA introns, odd ribosomes, and small enigmatic genomes across a large radiation of phyla.</title>
        <authorList>
            <person name="Brown C.T."/>
            <person name="Hug L.A."/>
            <person name="Thomas B.C."/>
            <person name="Sharon I."/>
            <person name="Castelle C.J."/>
            <person name="Singh A."/>
            <person name="Wilkins M.J."/>
            <person name="Williams K.H."/>
            <person name="Banfield J.F."/>
        </authorList>
    </citation>
    <scope>NUCLEOTIDE SEQUENCE [LARGE SCALE GENOMIC DNA]</scope>
</reference>
<dbReference type="GO" id="GO:0006457">
    <property type="term" value="P:protein folding"/>
    <property type="evidence" value="ECO:0007669"/>
    <property type="project" value="InterPro"/>
</dbReference>
<keyword evidence="2 3" id="KW-0143">Chaperone</keyword>
<proteinExistence type="inferred from homology"/>
<sequence>MSDEPVIQEEKKEEEVTKEQYLRLAADFENYKKMIERQLADAIKFANQSVVLAMIEVMDHFDQVIAHAPESTRASTEWYQGLEQTGKSFHEAMRQYGVERIETEGKQFDPTVMEAVSQMSEGPPDKVCSEIRAGYKMHERVIRPARVIIYK</sequence>
<dbReference type="InterPro" id="IPR013805">
    <property type="entry name" value="GrpE_CC"/>
</dbReference>
<name>A0A0G0TR13_9BACT</name>
<comment type="subunit">
    <text evidence="3">Homodimer.</text>
</comment>
<dbReference type="GO" id="GO:0042803">
    <property type="term" value="F:protein homodimerization activity"/>
    <property type="evidence" value="ECO:0007669"/>
    <property type="project" value="InterPro"/>
</dbReference>
<protein>
    <recommendedName>
        <fullName evidence="3 4">Protein GrpE</fullName>
    </recommendedName>
    <alternativeName>
        <fullName evidence="3">HSP-70 cofactor</fullName>
    </alternativeName>
</protein>
<dbReference type="GO" id="GO:0000774">
    <property type="term" value="F:adenyl-nucleotide exchange factor activity"/>
    <property type="evidence" value="ECO:0007669"/>
    <property type="project" value="InterPro"/>
</dbReference>
<dbReference type="Proteomes" id="UP000034531">
    <property type="component" value="Unassembled WGS sequence"/>
</dbReference>
<dbReference type="PROSITE" id="PS01071">
    <property type="entry name" value="GRPE"/>
    <property type="match status" value="1"/>
</dbReference>
<keyword evidence="3 4" id="KW-0346">Stress response</keyword>
<comment type="subcellular location">
    <subcellularLocation>
        <location evidence="3">Cytoplasm</location>
    </subcellularLocation>
</comment>
<comment type="similarity">
    <text evidence="1 3 5">Belongs to the GrpE family.</text>
</comment>
<dbReference type="PANTHER" id="PTHR21237:SF23">
    <property type="entry name" value="GRPE PROTEIN HOMOLOG, MITOCHONDRIAL"/>
    <property type="match status" value="1"/>
</dbReference>
<comment type="function">
    <text evidence="3 4">Participates actively in the response to hyperosmotic and heat shock by preventing the aggregation of stress-denatured proteins, in association with DnaK and GrpE. It is the nucleotide exchange factor for DnaK and may function as a thermosensor. Unfolded proteins bind initially to DnaJ; upon interaction with the DnaJ-bound protein, DnaK hydrolyzes its bound ATP, resulting in the formation of a stable complex. GrpE releases ADP from DnaK; ATP binding to DnaK triggers the release of the substrate protein, thus completing the reaction cycle. Several rounds of ATP-dependent interactions between DnaJ, DnaK and GrpE are required for fully efficient folding.</text>
</comment>
<dbReference type="GO" id="GO:0051082">
    <property type="term" value="F:unfolded protein binding"/>
    <property type="evidence" value="ECO:0007669"/>
    <property type="project" value="TreeGrafter"/>
</dbReference>
<dbReference type="PANTHER" id="PTHR21237">
    <property type="entry name" value="GRPE PROTEIN"/>
    <property type="match status" value="1"/>
</dbReference>
<evidence type="ECO:0000256" key="2">
    <source>
        <dbReference type="ARBA" id="ARBA00023186"/>
    </source>
</evidence>
<dbReference type="SUPFAM" id="SSF51064">
    <property type="entry name" value="Head domain of nucleotide exchange factor GrpE"/>
    <property type="match status" value="1"/>
</dbReference>
<dbReference type="InterPro" id="IPR009012">
    <property type="entry name" value="GrpE_head"/>
</dbReference>